<dbReference type="InterPro" id="IPR033434">
    <property type="entry name" value="MucB/RseB_N"/>
</dbReference>
<evidence type="ECO:0000256" key="5">
    <source>
        <dbReference type="SAM" id="SignalP"/>
    </source>
</evidence>
<gene>
    <name evidence="8" type="primary">rseB</name>
    <name evidence="8" type="ORF">N8M53_02570</name>
</gene>
<dbReference type="InterPro" id="IPR038484">
    <property type="entry name" value="MucB/RseB_C_sf"/>
</dbReference>
<dbReference type="AlphaFoldDB" id="A0AA47KLQ3"/>
<dbReference type="CDD" id="cd16327">
    <property type="entry name" value="RseB"/>
    <property type="match status" value="1"/>
</dbReference>
<feature type="signal peptide" evidence="5">
    <location>
        <begin position="1"/>
        <end position="21"/>
    </location>
</feature>
<evidence type="ECO:0000313" key="8">
    <source>
        <dbReference type="EMBL" id="WBA09127.1"/>
    </source>
</evidence>
<comment type="subcellular location">
    <subcellularLocation>
        <location evidence="1">Periplasm</location>
    </subcellularLocation>
</comment>
<dbReference type="GO" id="GO:0032885">
    <property type="term" value="P:regulation of polysaccharide biosynthetic process"/>
    <property type="evidence" value="ECO:0007669"/>
    <property type="project" value="TreeGrafter"/>
</dbReference>
<dbReference type="GO" id="GO:0030288">
    <property type="term" value="C:outer membrane-bounded periplasmic space"/>
    <property type="evidence" value="ECO:0007669"/>
    <property type="project" value="TreeGrafter"/>
</dbReference>
<dbReference type="PANTHER" id="PTHR38782:SF1">
    <property type="entry name" value="SIGMA-E FACTOR REGULATORY PROTEIN RSEB"/>
    <property type="match status" value="1"/>
</dbReference>
<dbReference type="EMBL" id="CP114588">
    <property type="protein sequence ID" value="WBA09127.1"/>
    <property type="molecule type" value="Genomic_DNA"/>
</dbReference>
<dbReference type="Gene3D" id="2.50.20.10">
    <property type="entry name" value="Lipoprotein localisation LolA/LolB/LppX"/>
    <property type="match status" value="1"/>
</dbReference>
<dbReference type="RefSeq" id="WP_269579376.1">
    <property type="nucleotide sequence ID" value="NZ_CP114588.1"/>
</dbReference>
<keyword evidence="3 5" id="KW-0732">Signal</keyword>
<accession>A0AA47KLQ3</accession>
<evidence type="ECO:0000256" key="3">
    <source>
        <dbReference type="ARBA" id="ARBA00022729"/>
    </source>
</evidence>
<organism evidence="8 9">
    <name type="scientific">Salinivibrio kushneri</name>
    <dbReference type="NCBI Taxonomy" id="1908198"/>
    <lineage>
        <taxon>Bacteria</taxon>
        <taxon>Pseudomonadati</taxon>
        <taxon>Pseudomonadota</taxon>
        <taxon>Gammaproteobacteria</taxon>
        <taxon>Vibrionales</taxon>
        <taxon>Vibrionaceae</taxon>
        <taxon>Salinivibrio</taxon>
    </lineage>
</organism>
<feature type="domain" description="MucB/RseB N-terminal" evidence="6">
    <location>
        <begin position="24"/>
        <end position="195"/>
    </location>
</feature>
<reference evidence="8" key="1">
    <citation type="submission" date="2022-09" db="EMBL/GenBank/DDBJ databases">
        <authorList>
            <person name="Li Z.-J."/>
        </authorList>
    </citation>
    <scope>NUCLEOTIDE SEQUENCE</scope>
    <source>
        <strain evidence="8">TGB11</strain>
    </source>
</reference>
<feature type="domain" description="MucB/RseB C-terminal" evidence="7">
    <location>
        <begin position="217"/>
        <end position="312"/>
    </location>
</feature>
<comment type="similarity">
    <text evidence="2">Belongs to the RseB family.</text>
</comment>
<evidence type="ECO:0000259" key="6">
    <source>
        <dbReference type="Pfam" id="PF03888"/>
    </source>
</evidence>
<evidence type="ECO:0000313" key="9">
    <source>
        <dbReference type="Proteomes" id="UP001164748"/>
    </source>
</evidence>
<evidence type="ECO:0000256" key="1">
    <source>
        <dbReference type="ARBA" id="ARBA00004418"/>
    </source>
</evidence>
<keyword evidence="4" id="KW-0574">Periplasm</keyword>
<name>A0AA47KLQ3_9GAMM</name>
<dbReference type="InterPro" id="IPR033436">
    <property type="entry name" value="MucB/RseB_C"/>
</dbReference>
<dbReference type="Proteomes" id="UP001164748">
    <property type="component" value="Chromosome"/>
</dbReference>
<dbReference type="PIRSF" id="PIRSF005427">
    <property type="entry name" value="RseB"/>
    <property type="match status" value="1"/>
</dbReference>
<evidence type="ECO:0000259" key="7">
    <source>
        <dbReference type="Pfam" id="PF17188"/>
    </source>
</evidence>
<protein>
    <submittedName>
        <fullName evidence="8">Sigma-E factor regulatory protein RseB</fullName>
    </submittedName>
</protein>
<evidence type="ECO:0000256" key="2">
    <source>
        <dbReference type="ARBA" id="ARBA00008150"/>
    </source>
</evidence>
<dbReference type="Pfam" id="PF03888">
    <property type="entry name" value="MucB_RseB"/>
    <property type="match status" value="1"/>
</dbReference>
<dbReference type="Pfam" id="PF17188">
    <property type="entry name" value="MucB_RseB_C"/>
    <property type="match status" value="1"/>
</dbReference>
<dbReference type="GO" id="GO:0045152">
    <property type="term" value="F:antisigma factor binding"/>
    <property type="evidence" value="ECO:0007669"/>
    <property type="project" value="TreeGrafter"/>
</dbReference>
<dbReference type="Gene3D" id="3.30.200.100">
    <property type="entry name" value="MucB/RseB, C-terminal domain"/>
    <property type="match status" value="1"/>
</dbReference>
<evidence type="ECO:0000256" key="4">
    <source>
        <dbReference type="ARBA" id="ARBA00022764"/>
    </source>
</evidence>
<dbReference type="NCBIfam" id="NF006990">
    <property type="entry name" value="PRK09455.1"/>
    <property type="match status" value="1"/>
</dbReference>
<dbReference type="InterPro" id="IPR005588">
    <property type="entry name" value="MucB_RseB"/>
</dbReference>
<feature type="chain" id="PRO_5041425528" evidence="5">
    <location>
        <begin position="22"/>
        <end position="327"/>
    </location>
</feature>
<proteinExistence type="inferred from homology"/>
<dbReference type="PANTHER" id="PTHR38782">
    <property type="match status" value="1"/>
</dbReference>
<sequence>MKKILIGALALVSLMSAQASAEPSAEALLHQMDTASDTLDYEVSYILVGKNSLEPLRFRHAQVGEHAYGHLMYLSGPPREVIRRGGEISYFEPGYDPFTIASDHMVAPLPTLIQADIDVLANHYDFVSMGHAREAGMDCQVVRITPKDGERYSYVLWLDENSKLPVRADLLDRDGDPLEQYRALSLVVSPQISASMQKLAELSLPPVLTLPQATKRSALDWKVTGLPDGFEPVYSNRHRLMMTKRAVESQMFSDGLFSFSVYLAKADDVSVRQQIVRQGRRTLHSVTSGNAEITVVGDIPPETAKRVAESVRITAMPASQSKQKVEP</sequence>